<proteinExistence type="predicted"/>
<keyword evidence="3" id="KW-1185">Reference proteome</keyword>
<dbReference type="Proteomes" id="UP000193577">
    <property type="component" value="Unassembled WGS sequence"/>
</dbReference>
<evidence type="ECO:0000313" key="3">
    <source>
        <dbReference type="Proteomes" id="UP000193577"/>
    </source>
</evidence>
<gene>
    <name evidence="2" type="ORF">B8W67_10355</name>
</gene>
<comment type="caution">
    <text evidence="2">The sequence shown here is derived from an EMBL/GenBank/DDBJ whole genome shotgun (WGS) entry which is preliminary data.</text>
</comment>
<reference evidence="2 3" key="1">
    <citation type="submission" date="2017-04" db="EMBL/GenBank/DDBJ databases">
        <title>The new phylogeny of genus Mycobacterium.</title>
        <authorList>
            <person name="Tortoli E."/>
            <person name="Trovato A."/>
            <person name="Cirillo D.M."/>
        </authorList>
    </citation>
    <scope>NUCLEOTIDE SEQUENCE [LARGE SCALE GENOMIC DNA]</scope>
    <source>
        <strain evidence="2 3">KCTC 19819</strain>
    </source>
</reference>
<accession>A0AA91SRJ3</accession>
<sequence>MVPTASWCAGARPAGTAGRTTARDPPVIWEYPRETPDGDQVDLVEVMRLFRVDGVSGVTDSDRVGDRQPG</sequence>
<evidence type="ECO:0000256" key="1">
    <source>
        <dbReference type="SAM" id="MobiDB-lite"/>
    </source>
</evidence>
<organism evidence="2 3">
    <name type="scientific">Mycolicibacillus koreensis</name>
    <dbReference type="NCBI Taxonomy" id="1069220"/>
    <lineage>
        <taxon>Bacteria</taxon>
        <taxon>Bacillati</taxon>
        <taxon>Actinomycetota</taxon>
        <taxon>Actinomycetes</taxon>
        <taxon>Mycobacteriales</taxon>
        <taxon>Mycobacteriaceae</taxon>
        <taxon>Mycolicibacillus</taxon>
    </lineage>
</organism>
<dbReference type="AlphaFoldDB" id="A0AA91SRJ3"/>
<name>A0AA91SRJ3_9MYCO</name>
<feature type="compositionally biased region" description="Low complexity" evidence="1">
    <location>
        <begin position="9"/>
        <end position="20"/>
    </location>
</feature>
<feature type="region of interest" description="Disordered" evidence="1">
    <location>
        <begin position="1"/>
        <end position="37"/>
    </location>
</feature>
<evidence type="ECO:0000313" key="2">
    <source>
        <dbReference type="EMBL" id="OSC33523.1"/>
    </source>
</evidence>
<dbReference type="EMBL" id="NCXO01000020">
    <property type="protein sequence ID" value="OSC33523.1"/>
    <property type="molecule type" value="Genomic_DNA"/>
</dbReference>
<protein>
    <submittedName>
        <fullName evidence="2">Uncharacterized protein</fullName>
    </submittedName>
</protein>